<comment type="caution">
    <text evidence="1">The sequence shown here is derived from an EMBL/GenBank/DDBJ whole genome shotgun (WGS) entry which is preliminary data.</text>
</comment>
<evidence type="ECO:0000313" key="2">
    <source>
        <dbReference type="Proteomes" id="UP000189681"/>
    </source>
</evidence>
<dbReference type="InterPro" id="IPR007711">
    <property type="entry name" value="HigB-1"/>
</dbReference>
<dbReference type="AlphaFoldDB" id="A0A1V4AY02"/>
<dbReference type="InterPro" id="IPR035093">
    <property type="entry name" value="RelE/ParE_toxin_dom_sf"/>
</dbReference>
<dbReference type="EMBL" id="AYTS01000003">
    <property type="protein sequence ID" value="OOP58017.1"/>
    <property type="molecule type" value="Genomic_DNA"/>
</dbReference>
<dbReference type="SUPFAM" id="SSF143011">
    <property type="entry name" value="RelE-like"/>
    <property type="match status" value="1"/>
</dbReference>
<sequence length="92" mass="10624">MIKSFAHKGLENYFYTGIKKGIQAKHAQKLADILDRLEASGDVRDMKYPGSDLHQLRGKMKGKWAVKISGNWRIVFNFKEGDAYDVDYVDYH</sequence>
<evidence type="ECO:0008006" key="3">
    <source>
        <dbReference type="Google" id="ProtNLM"/>
    </source>
</evidence>
<dbReference type="Pfam" id="PF05015">
    <property type="entry name" value="HigB-like_toxin"/>
    <property type="match status" value="1"/>
</dbReference>
<name>A0A1V4AY02_9BACT</name>
<evidence type="ECO:0000313" key="1">
    <source>
        <dbReference type="EMBL" id="OOP58017.1"/>
    </source>
</evidence>
<gene>
    <name evidence="1" type="ORF">AYP45_00185</name>
</gene>
<protein>
    <recommendedName>
        <fullName evidence="3">Peptidase</fullName>
    </recommendedName>
</protein>
<proteinExistence type="predicted"/>
<dbReference type="PANTHER" id="PTHR40266:SF2">
    <property type="entry name" value="TOXIN HIGB-1"/>
    <property type="match status" value="1"/>
</dbReference>
<dbReference type="STRING" id="1004156.AYP45_00185"/>
<dbReference type="Gene3D" id="3.30.2310.20">
    <property type="entry name" value="RelE-like"/>
    <property type="match status" value="1"/>
</dbReference>
<accession>A0A1V4AY02</accession>
<reference evidence="1 2" key="1">
    <citation type="journal article" date="2017" name="Water Res.">
        <title>Discovery and metagenomic analysis of an anammox bacterial enrichment related to Candidatus "Brocadia caroliniensis" in a full-scale glycerol-fed nitritation-denitritation separate centrate treatment process.</title>
        <authorList>
            <person name="Park H."/>
            <person name="Brotto A.C."/>
            <person name="van Loosdrecht M.C."/>
            <person name="Chandran K."/>
        </authorList>
    </citation>
    <scope>NUCLEOTIDE SEQUENCE [LARGE SCALE GENOMIC DNA]</scope>
    <source>
        <strain evidence="1">26THWARD</strain>
    </source>
</reference>
<dbReference type="PANTHER" id="PTHR40266">
    <property type="entry name" value="TOXIN HIGB-1"/>
    <property type="match status" value="1"/>
</dbReference>
<dbReference type="Proteomes" id="UP000189681">
    <property type="component" value="Unassembled WGS sequence"/>
</dbReference>
<organism evidence="1 2">
    <name type="scientific">Candidatus Brocadia carolinensis</name>
    <dbReference type="NCBI Taxonomy" id="1004156"/>
    <lineage>
        <taxon>Bacteria</taxon>
        <taxon>Pseudomonadati</taxon>
        <taxon>Planctomycetota</taxon>
        <taxon>Candidatus Brocadiia</taxon>
        <taxon>Candidatus Brocadiales</taxon>
        <taxon>Candidatus Brocadiaceae</taxon>
        <taxon>Candidatus Brocadia</taxon>
    </lineage>
</organism>